<dbReference type="OrthoDB" id="1708823at2759"/>
<comment type="caution">
    <text evidence="1">The sequence shown here is derived from an EMBL/GenBank/DDBJ whole genome shotgun (WGS) entry which is preliminary data.</text>
</comment>
<dbReference type="Gene3D" id="3.40.50.720">
    <property type="entry name" value="NAD(P)-binding Rossmann-like Domain"/>
    <property type="match status" value="1"/>
</dbReference>
<gene>
    <name evidence="1" type="ORF">E2I00_002395</name>
</gene>
<evidence type="ECO:0000313" key="1">
    <source>
        <dbReference type="EMBL" id="KAB0394425.1"/>
    </source>
</evidence>
<keyword evidence="2" id="KW-1185">Reference proteome</keyword>
<accession>A0A643C3Q1</accession>
<evidence type="ECO:0000313" key="2">
    <source>
        <dbReference type="Proteomes" id="UP000437017"/>
    </source>
</evidence>
<dbReference type="GO" id="GO:0008641">
    <property type="term" value="F:ubiquitin-like modifier activating enzyme activity"/>
    <property type="evidence" value="ECO:0007669"/>
    <property type="project" value="InterPro"/>
</dbReference>
<reference evidence="1 2" key="1">
    <citation type="journal article" date="2019" name="PLoS ONE">
        <title>Genomic analyses reveal an absence of contemporary introgressive admixture between fin whales and blue whales, despite known hybrids.</title>
        <authorList>
            <person name="Westbury M.V."/>
            <person name="Petersen B."/>
            <person name="Lorenzen E.D."/>
        </authorList>
    </citation>
    <scope>NUCLEOTIDE SEQUENCE [LARGE SCALE GENOMIC DNA]</scope>
    <source>
        <strain evidence="1">FinWhale-01</strain>
    </source>
</reference>
<dbReference type="AlphaFoldDB" id="A0A643C3Q1"/>
<dbReference type="Proteomes" id="UP000437017">
    <property type="component" value="Unassembled WGS sequence"/>
</dbReference>
<dbReference type="SUPFAM" id="SSF69572">
    <property type="entry name" value="Activating enzymes of the ubiquitin-like proteins"/>
    <property type="match status" value="1"/>
</dbReference>
<organism evidence="1 2">
    <name type="scientific">Balaenoptera physalus</name>
    <name type="common">Fin whale</name>
    <name type="synonym">Balaena physalus</name>
    <dbReference type="NCBI Taxonomy" id="9770"/>
    <lineage>
        <taxon>Eukaryota</taxon>
        <taxon>Metazoa</taxon>
        <taxon>Chordata</taxon>
        <taxon>Craniata</taxon>
        <taxon>Vertebrata</taxon>
        <taxon>Euteleostomi</taxon>
        <taxon>Mammalia</taxon>
        <taxon>Eutheria</taxon>
        <taxon>Laurasiatheria</taxon>
        <taxon>Artiodactyla</taxon>
        <taxon>Whippomorpha</taxon>
        <taxon>Cetacea</taxon>
        <taxon>Mysticeti</taxon>
        <taxon>Balaenopteridae</taxon>
        <taxon>Balaenoptera</taxon>
    </lineage>
</organism>
<name>A0A643C3Q1_BALPH</name>
<protein>
    <submittedName>
        <fullName evidence="1">Uncharacterized protein</fullName>
    </submittedName>
</protein>
<proteinExistence type="predicted"/>
<sequence length="188" mass="21362">MEFYPDDALEDLQLDKPFPELREHFQSHDLDHMGGKAYALNDCVAKEDQRCLFWCVYIKLQNVYSVKAKKDASSANGYVDKVLQSIGQAMEAVSEKELKFFCSNSSFLGVDGIISSMNIPDNKIVLYLMLWAVDGFHNGHSRHPGEYRLSVMVKDDYVHKLCCYGTAEPHMITAAQQVTTVTTEHCHF</sequence>
<dbReference type="InterPro" id="IPR035985">
    <property type="entry name" value="Ubiquitin-activating_enz"/>
</dbReference>
<dbReference type="EMBL" id="SGJD01002790">
    <property type="protein sequence ID" value="KAB0394425.1"/>
    <property type="molecule type" value="Genomic_DNA"/>
</dbReference>